<proteinExistence type="predicted"/>
<protein>
    <submittedName>
        <fullName evidence="1">Uncharacterized protein</fullName>
    </submittedName>
</protein>
<evidence type="ECO:0000313" key="2">
    <source>
        <dbReference type="Proteomes" id="UP000831327"/>
    </source>
</evidence>
<accession>A0ABN6NXM0</accession>
<organism evidence="1 2">
    <name type="scientific">Roseomonas fluvialis</name>
    <dbReference type="NCBI Taxonomy" id="1750527"/>
    <lineage>
        <taxon>Bacteria</taxon>
        <taxon>Pseudomonadati</taxon>
        <taxon>Pseudomonadota</taxon>
        <taxon>Alphaproteobacteria</taxon>
        <taxon>Acetobacterales</taxon>
        <taxon>Roseomonadaceae</taxon>
        <taxon>Roseomonas</taxon>
    </lineage>
</organism>
<dbReference type="EMBL" id="AP025637">
    <property type="protein sequence ID" value="BDG70613.1"/>
    <property type="molecule type" value="Genomic_DNA"/>
</dbReference>
<evidence type="ECO:0000313" key="1">
    <source>
        <dbReference type="EMBL" id="BDG70613.1"/>
    </source>
</evidence>
<name>A0ABN6NXM0_9PROT</name>
<dbReference type="Proteomes" id="UP000831327">
    <property type="component" value="Chromosome"/>
</dbReference>
<reference evidence="1 2" key="1">
    <citation type="journal article" date="2016" name="Microbes Environ.">
        <title>Phylogenetically diverse aerobic anoxygenic phototrophic bacteria isolated from epilithic biofilms in Tama river, Japan.</title>
        <authorList>
            <person name="Hirose S."/>
            <person name="Matsuura K."/>
            <person name="Haruta S."/>
        </authorList>
    </citation>
    <scope>NUCLEOTIDE SEQUENCE [LARGE SCALE GENOMIC DNA]</scope>
    <source>
        <strain evidence="1 2">S08</strain>
    </source>
</reference>
<sequence length="137" mass="14237">MPQHGGAKHQAEMLRVGRGEADVAAPRGEQGMGRILGHAAAHAGGQAFAAFGGKGGKQPRQVAEMRCRGGMRDTRAACRSAQAQRVRPGFAQDLGDGIEKGATQRAVVMAAGGLAGDRHGRTLRRGAKLDNGQTCRN</sequence>
<gene>
    <name evidence="1" type="ORF">Rmf_05420</name>
</gene>
<keyword evidence="2" id="KW-1185">Reference proteome</keyword>